<evidence type="ECO:0000313" key="3">
    <source>
        <dbReference type="Proteomes" id="UP000003786"/>
    </source>
</evidence>
<dbReference type="eggNOG" id="ENOG502SRDF">
    <property type="taxonomic scope" value="Eukaryota"/>
</dbReference>
<dbReference type="OrthoDB" id="361871at2759"/>
<reference evidence="2 3" key="1">
    <citation type="journal article" date="2012" name="MBio">
        <title>Comparative genome analysis of three eukaryotic parasites with differing abilities to transform leukocytes reveals key mediators of Theileria-induced leukocyte transformation.</title>
        <authorList>
            <person name="Hayashida K."/>
            <person name="Hara Y."/>
            <person name="Abe T."/>
            <person name="Yamasaki C."/>
            <person name="Toyoda A."/>
            <person name="Kosuge T."/>
            <person name="Suzuki Y."/>
            <person name="Sato Y."/>
            <person name="Kawashima S."/>
            <person name="Katayama T."/>
            <person name="Wakaguri H."/>
            <person name="Inoue N."/>
            <person name="Homma K."/>
            <person name="Tada-Umezaki M."/>
            <person name="Yagi Y."/>
            <person name="Fujii Y."/>
            <person name="Habara T."/>
            <person name="Kanehisa M."/>
            <person name="Watanabe H."/>
            <person name="Ito K."/>
            <person name="Gojobori T."/>
            <person name="Sugawara H."/>
            <person name="Imanishi T."/>
            <person name="Weir W."/>
            <person name="Gardner M."/>
            <person name="Pain A."/>
            <person name="Shiels B."/>
            <person name="Hattori M."/>
            <person name="Nene V."/>
            <person name="Sugimoto C."/>
        </authorList>
    </citation>
    <scope>NUCLEOTIDE SEQUENCE [LARGE SCALE GENOMIC DNA]</scope>
    <source>
        <strain evidence="2 3">Shintoku</strain>
    </source>
</reference>
<keyword evidence="1" id="KW-0732">Signal</keyword>
<evidence type="ECO:0008006" key="4">
    <source>
        <dbReference type="Google" id="ProtNLM"/>
    </source>
</evidence>
<sequence>MFIFYFNILFCSIPFIFSVYDAKLVKCLYNYPVNNNFLHLNDVSAQCQKESVDSYSYEDALKRCAFDLNCVYVRVAEYDVYNETHGNSKLCFSANLSALYPINNGLVSIKVDMWECQRLNCDYFTIGFYKENNNNIFDRDTVTRTNSAQFCVGDPLGLYSEGYLMAERVRSK</sequence>
<name>J4D682_THEOR</name>
<keyword evidence="3" id="KW-1185">Reference proteome</keyword>
<proteinExistence type="predicted"/>
<dbReference type="RefSeq" id="XP_009689706.1">
    <property type="nucleotide sequence ID" value="XM_009691411.1"/>
</dbReference>
<feature type="signal peptide" evidence="1">
    <location>
        <begin position="1"/>
        <end position="18"/>
    </location>
</feature>
<dbReference type="OMA" id="KAWFCSG"/>
<evidence type="ECO:0000313" key="2">
    <source>
        <dbReference type="EMBL" id="BAM39405.1"/>
    </source>
</evidence>
<gene>
    <name evidence="2" type="ORF">TOT_010000861</name>
</gene>
<organism evidence="2 3">
    <name type="scientific">Theileria orientalis strain Shintoku</name>
    <dbReference type="NCBI Taxonomy" id="869250"/>
    <lineage>
        <taxon>Eukaryota</taxon>
        <taxon>Sar</taxon>
        <taxon>Alveolata</taxon>
        <taxon>Apicomplexa</taxon>
        <taxon>Aconoidasida</taxon>
        <taxon>Piroplasmida</taxon>
        <taxon>Theileriidae</taxon>
        <taxon>Theileria</taxon>
    </lineage>
</organism>
<dbReference type="KEGG" id="tot:TOT_010000861"/>
<protein>
    <recommendedName>
        <fullName evidence="4">PAN-3 domain-containing protein</fullName>
    </recommendedName>
</protein>
<dbReference type="EMBL" id="AP011946">
    <property type="protein sequence ID" value="BAM39405.1"/>
    <property type="molecule type" value="Genomic_DNA"/>
</dbReference>
<dbReference type="AlphaFoldDB" id="J4D682"/>
<dbReference type="Proteomes" id="UP000003786">
    <property type="component" value="Chromosome 1"/>
</dbReference>
<evidence type="ECO:0000256" key="1">
    <source>
        <dbReference type="SAM" id="SignalP"/>
    </source>
</evidence>
<feature type="chain" id="PRO_5003778027" description="PAN-3 domain-containing protein" evidence="1">
    <location>
        <begin position="19"/>
        <end position="172"/>
    </location>
</feature>
<dbReference type="VEuPathDB" id="PiroplasmaDB:TOT_010000861"/>
<accession>J4D682</accession>
<dbReference type="GeneID" id="20713724"/>